<dbReference type="Proteomes" id="UP000276133">
    <property type="component" value="Unassembled WGS sequence"/>
</dbReference>
<dbReference type="EMBL" id="REGN01008204">
    <property type="protein sequence ID" value="RNA04184.1"/>
    <property type="molecule type" value="Genomic_DNA"/>
</dbReference>
<organism evidence="1 2">
    <name type="scientific">Brachionus plicatilis</name>
    <name type="common">Marine rotifer</name>
    <name type="synonym">Brachionus muelleri</name>
    <dbReference type="NCBI Taxonomy" id="10195"/>
    <lineage>
        <taxon>Eukaryota</taxon>
        <taxon>Metazoa</taxon>
        <taxon>Spiralia</taxon>
        <taxon>Gnathifera</taxon>
        <taxon>Rotifera</taxon>
        <taxon>Eurotatoria</taxon>
        <taxon>Monogononta</taxon>
        <taxon>Pseudotrocha</taxon>
        <taxon>Ploima</taxon>
        <taxon>Brachionidae</taxon>
        <taxon>Brachionus</taxon>
    </lineage>
</organism>
<evidence type="ECO:0000313" key="2">
    <source>
        <dbReference type="Proteomes" id="UP000276133"/>
    </source>
</evidence>
<comment type="caution">
    <text evidence="1">The sequence shown here is derived from an EMBL/GenBank/DDBJ whole genome shotgun (WGS) entry which is preliminary data.</text>
</comment>
<proteinExistence type="predicted"/>
<protein>
    <submittedName>
        <fullName evidence="1">Uncharacterized protein</fullName>
    </submittedName>
</protein>
<dbReference type="AlphaFoldDB" id="A0A3M7PZ11"/>
<reference evidence="1 2" key="1">
    <citation type="journal article" date="2018" name="Sci. Rep.">
        <title>Genomic signatures of local adaptation to the degree of environmental predictability in rotifers.</title>
        <authorList>
            <person name="Franch-Gras L."/>
            <person name="Hahn C."/>
            <person name="Garcia-Roger E.M."/>
            <person name="Carmona M.J."/>
            <person name="Serra M."/>
            <person name="Gomez A."/>
        </authorList>
    </citation>
    <scope>NUCLEOTIDE SEQUENCE [LARGE SCALE GENOMIC DNA]</scope>
    <source>
        <strain evidence="1">HYR1</strain>
    </source>
</reference>
<sequence>MIKIVVFDYCFIAQKYHNLPAKIKKKVFTKYESKRKRLYREINIAKFTLICSTSHLKWSSTRTQSQFCLIIYTAANQWNELPDDLVNAFSINAFKNRYDKYFHLDFEY</sequence>
<accession>A0A3M7PZ11</accession>
<name>A0A3M7PZ11_BRAPC</name>
<evidence type="ECO:0000313" key="1">
    <source>
        <dbReference type="EMBL" id="RNA04184.1"/>
    </source>
</evidence>
<gene>
    <name evidence="1" type="ORF">BpHYR1_023556</name>
</gene>
<keyword evidence="2" id="KW-1185">Reference proteome</keyword>